<dbReference type="EMBL" id="JACEFO010001742">
    <property type="protein sequence ID" value="KAF8712633.1"/>
    <property type="molecule type" value="Genomic_DNA"/>
</dbReference>
<name>A0A835ESH3_9POAL</name>
<sequence>MGPQAHQLHPRPSARRRQPSP</sequence>
<feature type="region of interest" description="Disordered" evidence="1">
    <location>
        <begin position="1"/>
        <end position="21"/>
    </location>
</feature>
<dbReference type="AlphaFoldDB" id="A0A835ESH3"/>
<evidence type="ECO:0000313" key="3">
    <source>
        <dbReference type="Proteomes" id="UP000636709"/>
    </source>
</evidence>
<evidence type="ECO:0000256" key="1">
    <source>
        <dbReference type="SAM" id="MobiDB-lite"/>
    </source>
</evidence>
<gene>
    <name evidence="2" type="ORF">HU200_028389</name>
</gene>
<feature type="compositionally biased region" description="Basic residues" evidence="1">
    <location>
        <begin position="8"/>
        <end position="21"/>
    </location>
</feature>
<organism evidence="2 3">
    <name type="scientific">Digitaria exilis</name>
    <dbReference type="NCBI Taxonomy" id="1010633"/>
    <lineage>
        <taxon>Eukaryota</taxon>
        <taxon>Viridiplantae</taxon>
        <taxon>Streptophyta</taxon>
        <taxon>Embryophyta</taxon>
        <taxon>Tracheophyta</taxon>
        <taxon>Spermatophyta</taxon>
        <taxon>Magnoliopsida</taxon>
        <taxon>Liliopsida</taxon>
        <taxon>Poales</taxon>
        <taxon>Poaceae</taxon>
        <taxon>PACMAD clade</taxon>
        <taxon>Panicoideae</taxon>
        <taxon>Panicodae</taxon>
        <taxon>Paniceae</taxon>
        <taxon>Anthephorinae</taxon>
        <taxon>Digitaria</taxon>
    </lineage>
</organism>
<dbReference type="Proteomes" id="UP000636709">
    <property type="component" value="Unassembled WGS sequence"/>
</dbReference>
<proteinExistence type="predicted"/>
<protein>
    <submittedName>
        <fullName evidence="2">Uncharacterized protein</fullName>
    </submittedName>
</protein>
<comment type="caution">
    <text evidence="2">The sequence shown here is derived from an EMBL/GenBank/DDBJ whole genome shotgun (WGS) entry which is preliminary data.</text>
</comment>
<accession>A0A835ESH3</accession>
<evidence type="ECO:0000313" key="2">
    <source>
        <dbReference type="EMBL" id="KAF8712633.1"/>
    </source>
</evidence>
<keyword evidence="3" id="KW-1185">Reference proteome</keyword>
<reference evidence="2" key="1">
    <citation type="submission" date="2020-07" db="EMBL/GenBank/DDBJ databases">
        <title>Genome sequence and genetic diversity analysis of an under-domesticated orphan crop, white fonio (Digitaria exilis).</title>
        <authorList>
            <person name="Bennetzen J.L."/>
            <person name="Chen S."/>
            <person name="Ma X."/>
            <person name="Wang X."/>
            <person name="Yssel A.E.J."/>
            <person name="Chaluvadi S.R."/>
            <person name="Johnson M."/>
            <person name="Gangashetty P."/>
            <person name="Hamidou F."/>
            <person name="Sanogo M.D."/>
            <person name="Zwaenepoel A."/>
            <person name="Wallace J."/>
            <person name="Van De Peer Y."/>
            <person name="Van Deynze A."/>
        </authorList>
    </citation>
    <scope>NUCLEOTIDE SEQUENCE</scope>
    <source>
        <tissue evidence="2">Leaves</tissue>
    </source>
</reference>